<dbReference type="Gene3D" id="1.25.40.20">
    <property type="entry name" value="Ankyrin repeat-containing domain"/>
    <property type="match status" value="4"/>
</dbReference>
<organism evidence="4 5">
    <name type="scientific">Fusarium beomiforme</name>
    <dbReference type="NCBI Taxonomy" id="44412"/>
    <lineage>
        <taxon>Eukaryota</taxon>
        <taxon>Fungi</taxon>
        <taxon>Dikarya</taxon>
        <taxon>Ascomycota</taxon>
        <taxon>Pezizomycotina</taxon>
        <taxon>Sordariomycetes</taxon>
        <taxon>Hypocreomycetidae</taxon>
        <taxon>Hypocreales</taxon>
        <taxon>Nectriaceae</taxon>
        <taxon>Fusarium</taxon>
        <taxon>Fusarium burgessii species complex</taxon>
    </lineage>
</organism>
<evidence type="ECO:0000313" key="5">
    <source>
        <dbReference type="Proteomes" id="UP000730481"/>
    </source>
</evidence>
<dbReference type="PROSITE" id="PS50088">
    <property type="entry name" value="ANK_REPEAT"/>
    <property type="match status" value="2"/>
</dbReference>
<dbReference type="InterPro" id="IPR002110">
    <property type="entry name" value="Ankyrin_rpt"/>
</dbReference>
<reference evidence="4" key="2">
    <citation type="submission" date="2020-02" db="EMBL/GenBank/DDBJ databases">
        <title>Identification and distribution of gene clusters putatively required for synthesis of sphingolipid metabolism inhibitors in phylogenetically diverse species of the filamentous fungus Fusarium.</title>
        <authorList>
            <person name="Kim H.-S."/>
            <person name="Busman M."/>
            <person name="Brown D.W."/>
            <person name="Divon H."/>
            <person name="Uhlig S."/>
            <person name="Proctor R.H."/>
        </authorList>
    </citation>
    <scope>NUCLEOTIDE SEQUENCE</scope>
    <source>
        <strain evidence="4">NRRL 25174</strain>
    </source>
</reference>
<evidence type="ECO:0000256" key="3">
    <source>
        <dbReference type="PROSITE-ProRule" id="PRU00023"/>
    </source>
</evidence>
<keyword evidence="5" id="KW-1185">Reference proteome</keyword>
<dbReference type="Proteomes" id="UP000730481">
    <property type="component" value="Unassembled WGS sequence"/>
</dbReference>
<keyword evidence="2 3" id="KW-0040">ANK repeat</keyword>
<dbReference type="InterPro" id="IPR036770">
    <property type="entry name" value="Ankyrin_rpt-contain_sf"/>
</dbReference>
<dbReference type="PANTHER" id="PTHR24198:SF165">
    <property type="entry name" value="ANKYRIN REPEAT-CONTAINING PROTEIN-RELATED"/>
    <property type="match status" value="1"/>
</dbReference>
<comment type="caution">
    <text evidence="4">The sequence shown here is derived from an EMBL/GenBank/DDBJ whole genome shotgun (WGS) entry which is preliminary data.</text>
</comment>
<reference evidence="4" key="1">
    <citation type="journal article" date="2017" name="Mycologia">
        <title>Fusarium algeriense, sp. nov., a novel toxigenic crown rot pathogen of durum wheat from Algeria is nested in the Fusarium burgessii species complex.</title>
        <authorList>
            <person name="Laraba I."/>
            <person name="Keddad A."/>
            <person name="Boureghda H."/>
            <person name="Abdallah N."/>
            <person name="Vaughan M.M."/>
            <person name="Proctor R.H."/>
            <person name="Busman M."/>
            <person name="O'Donnell K."/>
        </authorList>
    </citation>
    <scope>NUCLEOTIDE SEQUENCE</scope>
    <source>
        <strain evidence="4">NRRL 25174</strain>
    </source>
</reference>
<dbReference type="SMART" id="SM00248">
    <property type="entry name" value="ANK"/>
    <property type="match status" value="12"/>
</dbReference>
<protein>
    <submittedName>
        <fullName evidence="4">Ankyrin 1</fullName>
    </submittedName>
</protein>
<dbReference type="PANTHER" id="PTHR24198">
    <property type="entry name" value="ANKYRIN REPEAT AND PROTEIN KINASE DOMAIN-CONTAINING PROTEIN"/>
    <property type="match status" value="1"/>
</dbReference>
<sequence>MSDGSSSLLKSQLSILHAAAEGGHQEIIVLFLERRYRFQYEPPGPMYMRAFPSSYRPLYRKASPGRDKHPRNKLLPRLDKWRYKRNENIVKSNTDDKVTRVETDSAIELFDVESSEVGQGNLLQNNRDVYGSSRKNRPLEASAARGRDAVVKVLLEQAETLGIKSFEVSDALKAASSNGHTTTVKLLLDHASMMEGPFIEHIYAVFQNLPEEHHDILQFTFAKASESGFTEEEVDALRLKLPPGKEKYKAEVVDSNTLKTDFLLCCRSGNLTVLEAILSCKHQHQLQPSDLLEGLHLAAEKGHASFLKSLLEHRDDLKGATIPKKTLVAAAGKDLETLKVLLSQRNNWTHFPSILGRLTFAACSKGQSDIIKYLVSDFGVDVNAEVPQGEKPRWRWHRTQSLHAPTISVPTNATDETTRGVALSAFDSYEIPYWAGSFTEKTMPKQENVVKTLLKLGADPNSLGGRDDYPLQYAAMLCPDAVVKELLEAGAKIRLIGQGDSALMRAAQRETEALRVVTRLLGSGHPLPEYPEGGKEILDVVLSFFEGNREQHTFYSIIEDPDGRFLREPTLEQIGRQQIWPGSADGLLPRQSVFVELLLAGGVDVDVTGYYYGSSMQAAARTGQIEIIKALLDKGANPNVIQGRWHTPLRASIVTGSFEVVKLMLQHGADPKLKYQTKRGSTRNVDRASSITLQLALKEGHINIAKLLLEMDPSLIDEEGYLQPPLIISCQNGEYTMEAISNLSKCFCPKALIST</sequence>
<gene>
    <name evidence="4" type="ORF">FBEOM_2058</name>
</gene>
<evidence type="ECO:0000256" key="2">
    <source>
        <dbReference type="ARBA" id="ARBA00023043"/>
    </source>
</evidence>
<dbReference type="EMBL" id="PVQB02000069">
    <property type="protein sequence ID" value="KAF4344014.1"/>
    <property type="molecule type" value="Genomic_DNA"/>
</dbReference>
<evidence type="ECO:0000256" key="1">
    <source>
        <dbReference type="ARBA" id="ARBA00022737"/>
    </source>
</evidence>
<keyword evidence="1" id="KW-0677">Repeat</keyword>
<proteinExistence type="predicted"/>
<dbReference type="AlphaFoldDB" id="A0A9P5ASP5"/>
<dbReference type="Pfam" id="PF12796">
    <property type="entry name" value="Ank_2"/>
    <property type="match status" value="1"/>
</dbReference>
<accession>A0A9P5ASP5</accession>
<dbReference type="SUPFAM" id="SSF48403">
    <property type="entry name" value="Ankyrin repeat"/>
    <property type="match status" value="2"/>
</dbReference>
<dbReference type="PROSITE" id="PS50297">
    <property type="entry name" value="ANK_REP_REGION"/>
    <property type="match status" value="2"/>
</dbReference>
<feature type="repeat" description="ANK" evidence="3">
    <location>
        <begin position="644"/>
        <end position="676"/>
    </location>
</feature>
<name>A0A9P5ASP5_9HYPO</name>
<evidence type="ECO:0000313" key="4">
    <source>
        <dbReference type="EMBL" id="KAF4344014.1"/>
    </source>
</evidence>
<feature type="repeat" description="ANK" evidence="3">
    <location>
        <begin position="611"/>
        <end position="643"/>
    </location>
</feature>
<dbReference type="OrthoDB" id="7464126at2759"/>